<sequence>MSTAFANKVRTVMGVTMIVAMLLLLASRVDDSGLALPLGTFLGGVFVMALLVSRRARSESQCGFCGQTRMQVRKLVEGPVVSICETCAPLAVEVIAEAEDDGWLRVTEALPQRCPWVMSSAAVEAIVAQHAKASTLRRVASIARRQTNSAAVERALTRIPEAERTDSDWISLGIAIGAQRRYEEAITVTRRAAGKALAPWVVNNVVSYSARATLAPDYRGSGSLSHDTAESWLRELDDACQSLRNESPGGWEHAHQSCLHTRAEVQCLKGDIDAALATLEQAAAAGPLSGVQHLCRARVFAAKGSKDAAVAELKLAIGKLHPESEDAHDARARLSELDAR</sequence>
<dbReference type="InterPro" id="IPR059188">
    <property type="entry name" value="Znf_CLPX-like"/>
</dbReference>
<dbReference type="RefSeq" id="WP_394844892.1">
    <property type="nucleotide sequence ID" value="NZ_CP089982.1"/>
</dbReference>
<keyword evidence="2" id="KW-1133">Transmembrane helix</keyword>
<feature type="transmembrane region" description="Helical" evidence="2">
    <location>
        <begin position="12"/>
        <end position="29"/>
    </location>
</feature>
<feature type="binding site" evidence="1">
    <location>
        <position position="87"/>
    </location>
    <ligand>
        <name>Zn(2+)</name>
        <dbReference type="ChEBI" id="CHEBI:29105"/>
    </ligand>
</feature>
<evidence type="ECO:0000259" key="3">
    <source>
        <dbReference type="PROSITE" id="PS51902"/>
    </source>
</evidence>
<evidence type="ECO:0000313" key="5">
    <source>
        <dbReference type="Proteomes" id="UP001379533"/>
    </source>
</evidence>
<dbReference type="SUPFAM" id="SSF57716">
    <property type="entry name" value="Glucocorticoid receptor-like (DNA-binding domain)"/>
    <property type="match status" value="1"/>
</dbReference>
<evidence type="ECO:0000256" key="2">
    <source>
        <dbReference type="SAM" id="Phobius"/>
    </source>
</evidence>
<evidence type="ECO:0000313" key="4">
    <source>
        <dbReference type="EMBL" id="WXA94291.1"/>
    </source>
</evidence>
<keyword evidence="2" id="KW-0472">Membrane</keyword>
<dbReference type="InterPro" id="IPR038366">
    <property type="entry name" value="Znf_CppX_C4_sf"/>
</dbReference>
<proteinExistence type="inferred from homology"/>
<organism evidence="4 5">
    <name type="scientific">Pendulispora brunnea</name>
    <dbReference type="NCBI Taxonomy" id="2905690"/>
    <lineage>
        <taxon>Bacteria</taxon>
        <taxon>Pseudomonadati</taxon>
        <taxon>Myxococcota</taxon>
        <taxon>Myxococcia</taxon>
        <taxon>Myxococcales</taxon>
        <taxon>Sorangiineae</taxon>
        <taxon>Pendulisporaceae</taxon>
        <taxon>Pendulispora</taxon>
    </lineage>
</organism>
<comment type="similarity">
    <text evidence="1">Belongs to the ClpX chaperone family.</text>
</comment>
<feature type="binding site" evidence="1">
    <location>
        <position position="65"/>
    </location>
    <ligand>
        <name>Zn(2+)</name>
        <dbReference type="ChEBI" id="CHEBI:29105"/>
    </ligand>
</feature>
<keyword evidence="1" id="KW-0143">Chaperone</keyword>
<dbReference type="InterPro" id="IPR011990">
    <property type="entry name" value="TPR-like_helical_dom_sf"/>
</dbReference>
<dbReference type="Gene3D" id="1.25.40.10">
    <property type="entry name" value="Tetratricopeptide repeat domain"/>
    <property type="match status" value="1"/>
</dbReference>
<dbReference type="Gene3D" id="6.20.220.10">
    <property type="entry name" value="ClpX chaperone, C4-type zinc finger domain"/>
    <property type="match status" value="1"/>
</dbReference>
<feature type="domain" description="ClpX-type ZB" evidence="3">
    <location>
        <begin position="50"/>
        <end position="103"/>
    </location>
</feature>
<feature type="binding site" evidence="1">
    <location>
        <position position="62"/>
    </location>
    <ligand>
        <name>Zn(2+)</name>
        <dbReference type="ChEBI" id="CHEBI:29105"/>
    </ligand>
</feature>
<keyword evidence="1" id="KW-0479">Metal-binding</keyword>
<protein>
    <recommendedName>
        <fullName evidence="3">ClpX-type ZB domain-containing protein</fullName>
    </recommendedName>
</protein>
<dbReference type="SUPFAM" id="SSF48452">
    <property type="entry name" value="TPR-like"/>
    <property type="match status" value="1"/>
</dbReference>
<name>A0ABZ2K6I1_9BACT</name>
<keyword evidence="2" id="KW-0812">Transmembrane</keyword>
<dbReference type="Proteomes" id="UP001379533">
    <property type="component" value="Chromosome"/>
</dbReference>
<feature type="transmembrane region" description="Helical" evidence="2">
    <location>
        <begin position="35"/>
        <end position="52"/>
    </location>
</feature>
<dbReference type="SMART" id="SM00994">
    <property type="entry name" value="zf-C4_ClpX"/>
    <property type="match status" value="1"/>
</dbReference>
<feature type="binding site" evidence="1">
    <location>
        <position position="84"/>
    </location>
    <ligand>
        <name>Zn(2+)</name>
        <dbReference type="ChEBI" id="CHEBI:29105"/>
    </ligand>
</feature>
<dbReference type="PROSITE" id="PS51902">
    <property type="entry name" value="CLPX_ZB"/>
    <property type="match status" value="1"/>
</dbReference>
<accession>A0ABZ2K6I1</accession>
<gene>
    <name evidence="4" type="ORF">LZC95_48585</name>
</gene>
<dbReference type="EMBL" id="CP089982">
    <property type="protein sequence ID" value="WXA94291.1"/>
    <property type="molecule type" value="Genomic_DNA"/>
</dbReference>
<evidence type="ECO:0000256" key="1">
    <source>
        <dbReference type="PROSITE-ProRule" id="PRU01250"/>
    </source>
</evidence>
<dbReference type="Pfam" id="PF06689">
    <property type="entry name" value="zf-C4_ClpX"/>
    <property type="match status" value="1"/>
</dbReference>
<keyword evidence="5" id="KW-1185">Reference proteome</keyword>
<reference evidence="4 5" key="1">
    <citation type="submission" date="2021-12" db="EMBL/GenBank/DDBJ databases">
        <title>Discovery of the Pendulisporaceae a myxobacterial family with distinct sporulation behavior and unique specialized metabolism.</title>
        <authorList>
            <person name="Garcia R."/>
            <person name="Popoff A."/>
            <person name="Bader C.D."/>
            <person name="Loehr J."/>
            <person name="Walesch S."/>
            <person name="Walt C."/>
            <person name="Boldt J."/>
            <person name="Bunk B."/>
            <person name="Haeckl F.J.F.P.J."/>
            <person name="Gunesch A.P."/>
            <person name="Birkelbach J."/>
            <person name="Nuebel U."/>
            <person name="Pietschmann T."/>
            <person name="Bach T."/>
            <person name="Mueller R."/>
        </authorList>
    </citation>
    <scope>NUCLEOTIDE SEQUENCE [LARGE SCALE GENOMIC DNA]</scope>
    <source>
        <strain evidence="4 5">MSr12523</strain>
    </source>
</reference>
<keyword evidence="1" id="KW-0862">Zinc</keyword>
<dbReference type="InterPro" id="IPR010603">
    <property type="entry name" value="Znf_CppX_C4"/>
</dbReference>